<evidence type="ECO:0000259" key="5">
    <source>
        <dbReference type="SMART" id="SM00082"/>
    </source>
</evidence>
<protein>
    <recommendedName>
        <fullName evidence="5">LRRCT domain-containing protein</fullName>
    </recommendedName>
</protein>
<dbReference type="Proteomes" id="UP000310200">
    <property type="component" value="Unassembled WGS sequence"/>
</dbReference>
<feature type="transmembrane region" description="Helical" evidence="4">
    <location>
        <begin position="865"/>
        <end position="890"/>
    </location>
</feature>
<keyword evidence="1" id="KW-0433">Leucine-rich repeat</keyword>
<gene>
    <name evidence="6" type="ORF">DBV15_00678</name>
</gene>
<accession>A0A4S2KML6</accession>
<dbReference type="Pfam" id="PF10154">
    <property type="entry name" value="Fy-3"/>
    <property type="match status" value="1"/>
</dbReference>
<dbReference type="GO" id="GO:0005737">
    <property type="term" value="C:cytoplasm"/>
    <property type="evidence" value="ECO:0007669"/>
    <property type="project" value="TreeGrafter"/>
</dbReference>
<dbReference type="PANTHER" id="PTHR16525">
    <property type="entry name" value="PROTEIN C12ORF4"/>
    <property type="match status" value="1"/>
</dbReference>
<evidence type="ECO:0000256" key="3">
    <source>
        <dbReference type="ARBA" id="ARBA00022737"/>
    </source>
</evidence>
<dbReference type="InterPro" id="IPR019311">
    <property type="entry name" value="Fy-3"/>
</dbReference>
<keyword evidence="3" id="KW-0677">Repeat</keyword>
<keyword evidence="2" id="KW-0732">Signal</keyword>
<keyword evidence="4" id="KW-0812">Transmembrane</keyword>
<evidence type="ECO:0000313" key="7">
    <source>
        <dbReference type="Proteomes" id="UP000310200"/>
    </source>
</evidence>
<dbReference type="InterPro" id="IPR000483">
    <property type="entry name" value="Cys-rich_flank_reg_C"/>
</dbReference>
<dbReference type="PROSITE" id="PS51450">
    <property type="entry name" value="LRR"/>
    <property type="match status" value="1"/>
</dbReference>
<sequence>MNKAEEEYVERTFIYKFPTCTTNQEYKLEIPLKIPYHGSIKELMHRIMSSFKLPCYVESDLLDVLQRNIKELTLQFHDEKAEKLIEAAKAGSLDLEDIIKNWEKIYKQKTVEYSDPIGTTDEELFAAAYHRLVHSPSLEPILQAEHKFGRDVTEVIQMRDTDYEHLTQKQTDEMRVAVEALEAGSTEKSINDMAGRHFEEQSLLQGYWGSRIDALRLDQRRQYRNWIMRLLEEQQTSMVSTPMGSPMVPLPPLRPALDKFVHSEEKQTTDYPLLEESFTIHLGSQMKQMHNIRILTGDVLDFCRTKNSESGMDPTPQRLQTALGLYSNDLCGLVLLSDNHLGSYSGITKELCSICQLTTEFHFPPIDEQLEKIREDVKDAVAWRQAHYREGSDHHAKKSTTSKSLQTGDVFITRHSNLAQVHVVFHMVVNDSLRSGDINSRHPAILGLRNILKTACCNDVTTLTIPVLLVHEMSEDMTVAWCTKRAELVFKCVKGFMIEMASWGGAELKNLQFLVPKIDLSFRKLKKEDFFVRVQTQINLQEVTDLNLKGNEFDSFLDCSTNLGTLRTLDLSQNHLQRFFFLCKEEYNLQTLNVSRNKLEYIDDNALNDRIPKLKILDLSFNKLTVVNETMLQHLTVLEYLSLSYNPIGDGIHESAFWNLRALKHLDLRNISAPYFSSDFFKTLTNLSTLDLSWNPISVIPLLPISLQELDLSGTQVISLENLYLPQLRELRLNHMPNLTSLALNDLENLASLETLSLNGCKRLVELKLWSQIGIVLPRLQRLSIKECGLETLGVDLRPLVQRTPVIELGNNPWKCDCKLEWIGLLNSTKNLSRNIRCHAPDRHHAKLLAEIPSHELQCEYDSSVIYPILWTGLSILIVTVIIAAVLVLFKRPISQWSFKGRNGDTVTYKNVVESNNDLVRILAVSETHERNEE</sequence>
<dbReference type="STRING" id="300112.A0A4S2KML6"/>
<dbReference type="Pfam" id="PF13855">
    <property type="entry name" value="LRR_8"/>
    <property type="match status" value="1"/>
</dbReference>
<feature type="domain" description="LRRCT" evidence="5">
    <location>
        <begin position="812"/>
        <end position="860"/>
    </location>
</feature>
<dbReference type="PANTHER" id="PTHR16525:SF0">
    <property type="entry name" value="PROTEIN C12ORF4"/>
    <property type="match status" value="1"/>
</dbReference>
<dbReference type="Pfam" id="PF13516">
    <property type="entry name" value="LRR_6"/>
    <property type="match status" value="1"/>
</dbReference>
<evidence type="ECO:0000256" key="1">
    <source>
        <dbReference type="ARBA" id="ARBA00022614"/>
    </source>
</evidence>
<keyword evidence="7" id="KW-1185">Reference proteome</keyword>
<dbReference type="EMBL" id="QBLH01001803">
    <property type="protein sequence ID" value="TGZ50975.1"/>
    <property type="molecule type" value="Genomic_DNA"/>
</dbReference>
<keyword evidence="4" id="KW-1133">Transmembrane helix</keyword>
<keyword evidence="4" id="KW-0472">Membrane</keyword>
<dbReference type="InterPro" id="IPR001611">
    <property type="entry name" value="Leu-rich_rpt"/>
</dbReference>
<reference evidence="6 7" key="1">
    <citation type="journal article" date="2019" name="Philos. Trans. R. Soc. Lond., B, Biol. Sci.">
        <title>Ant behaviour and brain gene expression of defending hosts depend on the ecological success of the intruding social parasite.</title>
        <authorList>
            <person name="Kaur R."/>
            <person name="Stoldt M."/>
            <person name="Jongepier E."/>
            <person name="Feldmeyer B."/>
            <person name="Menzel F."/>
            <person name="Bornberg-Bauer E."/>
            <person name="Foitzik S."/>
        </authorList>
    </citation>
    <scope>NUCLEOTIDE SEQUENCE [LARGE SCALE GENOMIC DNA]</scope>
    <source>
        <tissue evidence="6">Whole body</tissue>
    </source>
</reference>
<name>A0A4S2KML6_9HYME</name>
<comment type="caution">
    <text evidence="6">The sequence shown here is derived from an EMBL/GenBank/DDBJ whole genome shotgun (WGS) entry which is preliminary data.</text>
</comment>
<dbReference type="SUPFAM" id="SSF52058">
    <property type="entry name" value="L domain-like"/>
    <property type="match status" value="1"/>
</dbReference>
<dbReference type="GO" id="GO:0071944">
    <property type="term" value="C:cell periphery"/>
    <property type="evidence" value="ECO:0007669"/>
    <property type="project" value="UniProtKB-ARBA"/>
</dbReference>
<dbReference type="SMART" id="SM00082">
    <property type="entry name" value="LRRCT"/>
    <property type="match status" value="1"/>
</dbReference>
<evidence type="ECO:0000313" key="6">
    <source>
        <dbReference type="EMBL" id="TGZ50975.1"/>
    </source>
</evidence>
<dbReference type="SMART" id="SM00369">
    <property type="entry name" value="LRR_TYP"/>
    <property type="match status" value="5"/>
</dbReference>
<proteinExistence type="predicted"/>
<dbReference type="Gene3D" id="3.80.10.10">
    <property type="entry name" value="Ribonuclease Inhibitor"/>
    <property type="match status" value="2"/>
</dbReference>
<organism evidence="6 7">
    <name type="scientific">Temnothorax longispinosus</name>
    <dbReference type="NCBI Taxonomy" id="300112"/>
    <lineage>
        <taxon>Eukaryota</taxon>
        <taxon>Metazoa</taxon>
        <taxon>Ecdysozoa</taxon>
        <taxon>Arthropoda</taxon>
        <taxon>Hexapoda</taxon>
        <taxon>Insecta</taxon>
        <taxon>Pterygota</taxon>
        <taxon>Neoptera</taxon>
        <taxon>Endopterygota</taxon>
        <taxon>Hymenoptera</taxon>
        <taxon>Apocrita</taxon>
        <taxon>Aculeata</taxon>
        <taxon>Formicoidea</taxon>
        <taxon>Formicidae</taxon>
        <taxon>Myrmicinae</taxon>
        <taxon>Temnothorax</taxon>
    </lineage>
</organism>
<dbReference type="InterPro" id="IPR003591">
    <property type="entry name" value="Leu-rich_rpt_typical-subtyp"/>
</dbReference>
<evidence type="ECO:0000256" key="4">
    <source>
        <dbReference type="SAM" id="Phobius"/>
    </source>
</evidence>
<dbReference type="InterPro" id="IPR032675">
    <property type="entry name" value="LRR_dom_sf"/>
</dbReference>
<evidence type="ECO:0000256" key="2">
    <source>
        <dbReference type="ARBA" id="ARBA00022729"/>
    </source>
</evidence>
<dbReference type="AlphaFoldDB" id="A0A4S2KML6"/>